<accession>A0A6A3F6B9</accession>
<organism evidence="2 7">
    <name type="scientific">Phytophthora fragariae</name>
    <dbReference type="NCBI Taxonomy" id="53985"/>
    <lineage>
        <taxon>Eukaryota</taxon>
        <taxon>Sar</taxon>
        <taxon>Stramenopiles</taxon>
        <taxon>Oomycota</taxon>
        <taxon>Peronosporomycetes</taxon>
        <taxon>Peronosporales</taxon>
        <taxon>Peronosporaceae</taxon>
        <taxon>Phytophthora</taxon>
    </lineage>
</organism>
<dbReference type="Proteomes" id="UP000488956">
    <property type="component" value="Unassembled WGS sequence"/>
</dbReference>
<evidence type="ECO:0000313" key="8">
    <source>
        <dbReference type="Proteomes" id="UP000441208"/>
    </source>
</evidence>
<dbReference type="Proteomes" id="UP000429523">
    <property type="component" value="Unassembled WGS sequence"/>
</dbReference>
<gene>
    <name evidence="5" type="ORF">PF004_g22867</name>
    <name evidence="4" type="ORF">PF007_g3368</name>
    <name evidence="6" type="ORF">PF008_g13839</name>
    <name evidence="2" type="ORF">PF009_g10888</name>
    <name evidence="3" type="ORF">PF010_g11675</name>
</gene>
<dbReference type="Proteomes" id="UP000441208">
    <property type="component" value="Unassembled WGS sequence"/>
</dbReference>
<dbReference type="Proteomes" id="UP000486351">
    <property type="component" value="Unassembled WGS sequence"/>
</dbReference>
<dbReference type="AlphaFoldDB" id="A0A6A3F6B9"/>
<evidence type="ECO:0000313" key="11">
    <source>
        <dbReference type="Proteomes" id="UP000488956"/>
    </source>
</evidence>
<reference evidence="7 8" key="1">
    <citation type="submission" date="2018-08" db="EMBL/GenBank/DDBJ databases">
        <title>Genomic investigation of the strawberry pathogen Phytophthora fragariae indicates pathogenicity is determined by transcriptional variation in three key races.</title>
        <authorList>
            <person name="Adams T.M."/>
            <person name="Armitage A.D."/>
            <person name="Sobczyk M.K."/>
            <person name="Bates H.J."/>
            <person name="Dunwell J.M."/>
            <person name="Nellist C.F."/>
            <person name="Harrison R.J."/>
        </authorList>
    </citation>
    <scope>NUCLEOTIDE SEQUENCE [LARGE SCALE GENOMIC DNA]</scope>
    <source>
        <strain evidence="5 9">BC-23</strain>
        <strain evidence="4 8">NOV-71</strain>
        <strain evidence="6 10">NOV-77</strain>
        <strain evidence="2 7">NOV-9</strain>
        <strain evidence="3 11">ONT-3</strain>
    </source>
</reference>
<evidence type="ECO:0000313" key="6">
    <source>
        <dbReference type="EMBL" id="KAE9334693.1"/>
    </source>
</evidence>
<feature type="region of interest" description="Disordered" evidence="1">
    <location>
        <begin position="1"/>
        <end position="27"/>
    </location>
</feature>
<evidence type="ECO:0000313" key="2">
    <source>
        <dbReference type="EMBL" id="KAE8939270.1"/>
    </source>
</evidence>
<dbReference type="EMBL" id="QXGC01002358">
    <property type="protein sequence ID" value="KAE9187210.1"/>
    <property type="molecule type" value="Genomic_DNA"/>
</dbReference>
<dbReference type="EMBL" id="QXFY01000835">
    <property type="protein sequence ID" value="KAE9334693.1"/>
    <property type="molecule type" value="Genomic_DNA"/>
</dbReference>
<evidence type="ECO:0000313" key="4">
    <source>
        <dbReference type="EMBL" id="KAE9133407.1"/>
    </source>
</evidence>
<feature type="compositionally biased region" description="Low complexity" evidence="1">
    <location>
        <begin position="1"/>
        <end position="16"/>
    </location>
</feature>
<evidence type="ECO:0000313" key="5">
    <source>
        <dbReference type="EMBL" id="KAE9187210.1"/>
    </source>
</evidence>
<comment type="caution">
    <text evidence="2">The sequence shown here is derived from an EMBL/GenBank/DDBJ whole genome shotgun (WGS) entry which is preliminary data.</text>
</comment>
<dbReference type="EMBL" id="QXGF01000501">
    <property type="protein sequence ID" value="KAE8939270.1"/>
    <property type="molecule type" value="Genomic_DNA"/>
</dbReference>
<sequence>MSGSSAASSSAPVGASSGQGGGSSQGFVAVNVPPSTVTSTGLSTVNLSAAASAIGNAAAGSAGTGGSVCVSGGLAGVTSGGVTFPGLVGSYGLDGNPPPASMTTASMWPAPTSFGLTPSPLMAPPAVFWHMLWVFLRMMQPFVQLRVMHSLAG</sequence>
<evidence type="ECO:0000313" key="9">
    <source>
        <dbReference type="Proteomes" id="UP000476176"/>
    </source>
</evidence>
<dbReference type="EMBL" id="QXFX01000627">
    <property type="protein sequence ID" value="KAE9109088.1"/>
    <property type="molecule type" value="Genomic_DNA"/>
</dbReference>
<evidence type="ECO:0000256" key="1">
    <source>
        <dbReference type="SAM" id="MobiDB-lite"/>
    </source>
</evidence>
<evidence type="ECO:0000313" key="3">
    <source>
        <dbReference type="EMBL" id="KAE9109088.1"/>
    </source>
</evidence>
<protein>
    <submittedName>
        <fullName evidence="2">Uncharacterized protein</fullName>
    </submittedName>
</protein>
<evidence type="ECO:0000313" key="10">
    <source>
        <dbReference type="Proteomes" id="UP000486351"/>
    </source>
</evidence>
<dbReference type="Proteomes" id="UP000476176">
    <property type="component" value="Unassembled WGS sequence"/>
</dbReference>
<name>A0A6A3F6B9_9STRA</name>
<evidence type="ECO:0000313" key="7">
    <source>
        <dbReference type="Proteomes" id="UP000429523"/>
    </source>
</evidence>
<dbReference type="EMBL" id="QXFZ01000098">
    <property type="protein sequence ID" value="KAE9133407.1"/>
    <property type="molecule type" value="Genomic_DNA"/>
</dbReference>
<proteinExistence type="predicted"/>